<gene>
    <name evidence="1" type="ORF">SAMN05421670_1835</name>
</gene>
<organism evidence="1 2">
    <name type="scientific">Psychrobacillus psychrotolerans</name>
    <dbReference type="NCBI Taxonomy" id="126156"/>
    <lineage>
        <taxon>Bacteria</taxon>
        <taxon>Bacillati</taxon>
        <taxon>Bacillota</taxon>
        <taxon>Bacilli</taxon>
        <taxon>Bacillales</taxon>
        <taxon>Bacillaceae</taxon>
        <taxon>Psychrobacillus</taxon>
    </lineage>
</organism>
<sequence>MKKKYALVLGTVLLAFLLLNQSFANENYVPIETLKPASSCSE</sequence>
<accession>A0A1I5Y1Q3</accession>
<protein>
    <submittedName>
        <fullName evidence="1">Uncharacterized protein</fullName>
    </submittedName>
</protein>
<reference evidence="2" key="1">
    <citation type="submission" date="2016-10" db="EMBL/GenBank/DDBJ databases">
        <authorList>
            <person name="Varghese N."/>
            <person name="Submissions S."/>
        </authorList>
    </citation>
    <scope>NUCLEOTIDE SEQUENCE [LARGE SCALE GENOMIC DNA]</scope>
    <source>
        <strain evidence="2">DSM 11706</strain>
    </source>
</reference>
<dbReference type="RefSeq" id="WP_281249742.1">
    <property type="nucleotide sequence ID" value="NZ_FOXU01000002.1"/>
</dbReference>
<evidence type="ECO:0000313" key="1">
    <source>
        <dbReference type="EMBL" id="SFQ37917.1"/>
    </source>
</evidence>
<name>A0A1I5Y1Q3_9BACI</name>
<dbReference type="STRING" id="126156.SAMN05421670_1835"/>
<dbReference type="AlphaFoldDB" id="A0A1I5Y1Q3"/>
<dbReference type="Proteomes" id="UP000198734">
    <property type="component" value="Unassembled WGS sequence"/>
</dbReference>
<dbReference type="EMBL" id="FOXU01000002">
    <property type="protein sequence ID" value="SFQ37917.1"/>
    <property type="molecule type" value="Genomic_DNA"/>
</dbReference>
<keyword evidence="2" id="KW-1185">Reference proteome</keyword>
<proteinExistence type="predicted"/>
<evidence type="ECO:0000313" key="2">
    <source>
        <dbReference type="Proteomes" id="UP000198734"/>
    </source>
</evidence>